<dbReference type="PROSITE" id="PS00282">
    <property type="entry name" value="KAZAL_1"/>
    <property type="match status" value="1"/>
</dbReference>
<evidence type="ECO:0000259" key="4">
    <source>
        <dbReference type="PROSITE" id="PS51465"/>
    </source>
</evidence>
<dbReference type="Ensembl" id="ENSVKKT00000010699.1">
    <property type="protein sequence ID" value="ENSVKKP00000010445.1"/>
    <property type="gene ID" value="ENSVKKG00000007348.1"/>
</dbReference>
<dbReference type="AlphaFoldDB" id="A0A8D2JI35"/>
<protein>
    <recommendedName>
        <fullName evidence="4">Kazal-like domain-containing protein</fullName>
    </recommendedName>
</protein>
<evidence type="ECO:0000256" key="1">
    <source>
        <dbReference type="ARBA" id="ARBA00022690"/>
    </source>
</evidence>
<keyword evidence="3" id="KW-1015">Disulfide bond</keyword>
<evidence type="ECO:0000313" key="5">
    <source>
        <dbReference type="Ensembl" id="ENSVKKP00000010445.1"/>
    </source>
</evidence>
<dbReference type="InterPro" id="IPR001239">
    <property type="entry name" value="Prot_inh_Kazal-m"/>
</dbReference>
<organism evidence="5 6">
    <name type="scientific">Varanus komodoensis</name>
    <name type="common">Komodo dragon</name>
    <dbReference type="NCBI Taxonomy" id="61221"/>
    <lineage>
        <taxon>Eukaryota</taxon>
        <taxon>Metazoa</taxon>
        <taxon>Chordata</taxon>
        <taxon>Craniata</taxon>
        <taxon>Vertebrata</taxon>
        <taxon>Euteleostomi</taxon>
        <taxon>Lepidosauria</taxon>
        <taxon>Squamata</taxon>
        <taxon>Bifurcata</taxon>
        <taxon>Unidentata</taxon>
        <taxon>Episquamata</taxon>
        <taxon>Toxicofera</taxon>
        <taxon>Anguimorpha</taxon>
        <taxon>Paleoanguimorpha</taxon>
        <taxon>Varanoidea</taxon>
        <taxon>Varanidae</taxon>
        <taxon>Varanus</taxon>
    </lineage>
</organism>
<dbReference type="PROSITE" id="PS51465">
    <property type="entry name" value="KAZAL_2"/>
    <property type="match status" value="1"/>
</dbReference>
<dbReference type="SMART" id="SM00280">
    <property type="entry name" value="KAZAL"/>
    <property type="match status" value="1"/>
</dbReference>
<dbReference type="Pfam" id="PF00050">
    <property type="entry name" value="Kazal_1"/>
    <property type="match status" value="1"/>
</dbReference>
<dbReference type="SUPFAM" id="SSF100895">
    <property type="entry name" value="Kazal-type serine protease inhibitors"/>
    <property type="match status" value="1"/>
</dbReference>
<reference evidence="5" key="1">
    <citation type="submission" date="2025-08" db="UniProtKB">
        <authorList>
            <consortium name="Ensembl"/>
        </authorList>
    </citation>
    <scope>IDENTIFICATION</scope>
</reference>
<keyword evidence="2" id="KW-0722">Serine protease inhibitor</keyword>
<dbReference type="GO" id="GO:0004867">
    <property type="term" value="F:serine-type endopeptidase inhibitor activity"/>
    <property type="evidence" value="ECO:0007669"/>
    <property type="project" value="UniProtKB-KW"/>
</dbReference>
<accession>A0A8D2JI35</accession>
<feature type="domain" description="Kazal-like" evidence="4">
    <location>
        <begin position="8"/>
        <end position="59"/>
    </location>
</feature>
<name>A0A8D2JI35_VARKO</name>
<proteinExistence type="predicted"/>
<dbReference type="Proteomes" id="UP000694545">
    <property type="component" value="Unplaced"/>
</dbReference>
<dbReference type="PANTHER" id="PTHR47608:SF1">
    <property type="entry name" value="SERINE PROTEASE INHIBITOR KAZAL-TYPE 2"/>
    <property type="match status" value="1"/>
</dbReference>
<dbReference type="PRINTS" id="PR00290">
    <property type="entry name" value="KAZALINHBTR"/>
</dbReference>
<dbReference type="InterPro" id="IPR042167">
    <property type="entry name" value="SPINK2"/>
</dbReference>
<dbReference type="Gene3D" id="3.30.60.30">
    <property type="match status" value="1"/>
</dbReference>
<dbReference type="InterPro" id="IPR036058">
    <property type="entry name" value="Kazal_dom_sf"/>
</dbReference>
<dbReference type="GO" id="GO:0007286">
    <property type="term" value="P:spermatid development"/>
    <property type="evidence" value="ECO:0007669"/>
    <property type="project" value="InterPro"/>
</dbReference>
<sequence length="69" mass="7904">MYLFMKSGKFLMLCDLYSLPGCPRNFNPVCGTDGETYANECMLCMSNRLILIHDSKCDIHRSTHLHCTL</sequence>
<dbReference type="PANTHER" id="PTHR47608">
    <property type="entry name" value="SERINE PROTEASE INHIBITOR KAZAL-TYPE 2, SPINK2"/>
    <property type="match status" value="1"/>
</dbReference>
<reference evidence="5" key="2">
    <citation type="submission" date="2025-09" db="UniProtKB">
        <authorList>
            <consortium name="Ensembl"/>
        </authorList>
    </citation>
    <scope>IDENTIFICATION</scope>
</reference>
<evidence type="ECO:0000256" key="2">
    <source>
        <dbReference type="ARBA" id="ARBA00022900"/>
    </source>
</evidence>
<evidence type="ECO:0000256" key="3">
    <source>
        <dbReference type="ARBA" id="ARBA00023157"/>
    </source>
</evidence>
<evidence type="ECO:0000313" key="6">
    <source>
        <dbReference type="Proteomes" id="UP000694545"/>
    </source>
</evidence>
<dbReference type="InterPro" id="IPR002350">
    <property type="entry name" value="Kazal_dom"/>
</dbReference>
<keyword evidence="6" id="KW-1185">Reference proteome</keyword>
<keyword evidence="1" id="KW-0646">Protease inhibitor</keyword>